<proteinExistence type="predicted"/>
<comment type="caution">
    <text evidence="1">The sequence shown here is derived from an EMBL/GenBank/DDBJ whole genome shotgun (WGS) entry which is preliminary data.</text>
</comment>
<evidence type="ECO:0000313" key="1">
    <source>
        <dbReference type="EMBL" id="KKL61282.1"/>
    </source>
</evidence>
<name>A0A0F9GDR1_9ZZZZ</name>
<protein>
    <submittedName>
        <fullName evidence="1">Uncharacterized protein</fullName>
    </submittedName>
</protein>
<sequence length="44" mass="4700">MKPLILIITLTVCIKGLLYYTGPGVDGPTLVIEDGKPVVCEVRA</sequence>
<reference evidence="1" key="1">
    <citation type="journal article" date="2015" name="Nature">
        <title>Complex archaea that bridge the gap between prokaryotes and eukaryotes.</title>
        <authorList>
            <person name="Spang A."/>
            <person name="Saw J.H."/>
            <person name="Jorgensen S.L."/>
            <person name="Zaremba-Niedzwiedzka K."/>
            <person name="Martijn J."/>
            <person name="Lind A.E."/>
            <person name="van Eijk R."/>
            <person name="Schleper C."/>
            <person name="Guy L."/>
            <person name="Ettema T.J."/>
        </authorList>
    </citation>
    <scope>NUCLEOTIDE SEQUENCE</scope>
</reference>
<dbReference type="AlphaFoldDB" id="A0A0F9GDR1"/>
<accession>A0A0F9GDR1</accession>
<organism evidence="1">
    <name type="scientific">marine sediment metagenome</name>
    <dbReference type="NCBI Taxonomy" id="412755"/>
    <lineage>
        <taxon>unclassified sequences</taxon>
        <taxon>metagenomes</taxon>
        <taxon>ecological metagenomes</taxon>
    </lineage>
</organism>
<gene>
    <name evidence="1" type="ORF">LCGC14_2196900</name>
</gene>
<dbReference type="EMBL" id="LAZR01028867">
    <property type="protein sequence ID" value="KKL61282.1"/>
    <property type="molecule type" value="Genomic_DNA"/>
</dbReference>